<dbReference type="InParanoid" id="A0A1Y2DIG2"/>
<keyword evidence="3" id="KW-1185">Reference proteome</keyword>
<comment type="caution">
    <text evidence="2">The sequence shown here is derived from an EMBL/GenBank/DDBJ whole genome shotgun (WGS) entry which is preliminary data.</text>
</comment>
<feature type="compositionally biased region" description="Low complexity" evidence="1">
    <location>
        <begin position="81"/>
        <end position="93"/>
    </location>
</feature>
<dbReference type="Proteomes" id="UP000193689">
    <property type="component" value="Unassembled WGS sequence"/>
</dbReference>
<evidence type="ECO:0000256" key="1">
    <source>
        <dbReference type="SAM" id="MobiDB-lite"/>
    </source>
</evidence>
<evidence type="ECO:0000313" key="3">
    <source>
        <dbReference type="Proteomes" id="UP000193689"/>
    </source>
</evidence>
<accession>A0A1Y2DIG2</accession>
<evidence type="ECO:0000313" key="2">
    <source>
        <dbReference type="EMBL" id="ORY58924.1"/>
    </source>
</evidence>
<feature type="region of interest" description="Disordered" evidence="1">
    <location>
        <begin position="58"/>
        <end position="93"/>
    </location>
</feature>
<dbReference type="RefSeq" id="XP_040711736.1">
    <property type="nucleotide sequence ID" value="XM_040865585.1"/>
</dbReference>
<protein>
    <submittedName>
        <fullName evidence="2">Uncharacterized protein</fullName>
    </submittedName>
</protein>
<feature type="region of interest" description="Disordered" evidence="1">
    <location>
        <begin position="211"/>
        <end position="230"/>
    </location>
</feature>
<dbReference type="GeneID" id="63781797"/>
<gene>
    <name evidence="2" type="ORF">BCR38DRAFT_72308</name>
</gene>
<organism evidence="2 3">
    <name type="scientific">Pseudomassariella vexata</name>
    <dbReference type="NCBI Taxonomy" id="1141098"/>
    <lineage>
        <taxon>Eukaryota</taxon>
        <taxon>Fungi</taxon>
        <taxon>Dikarya</taxon>
        <taxon>Ascomycota</taxon>
        <taxon>Pezizomycotina</taxon>
        <taxon>Sordariomycetes</taxon>
        <taxon>Xylariomycetidae</taxon>
        <taxon>Amphisphaeriales</taxon>
        <taxon>Pseudomassariaceae</taxon>
        <taxon>Pseudomassariella</taxon>
    </lineage>
</organism>
<reference evidence="2 3" key="1">
    <citation type="submission" date="2016-07" db="EMBL/GenBank/DDBJ databases">
        <title>Pervasive Adenine N6-methylation of Active Genes in Fungi.</title>
        <authorList>
            <consortium name="DOE Joint Genome Institute"/>
            <person name="Mondo S.J."/>
            <person name="Dannebaum R.O."/>
            <person name="Kuo R.C."/>
            <person name="Labutti K."/>
            <person name="Haridas S."/>
            <person name="Kuo A."/>
            <person name="Salamov A."/>
            <person name="Ahrendt S.R."/>
            <person name="Lipzen A."/>
            <person name="Sullivan W."/>
            <person name="Andreopoulos W.B."/>
            <person name="Clum A."/>
            <person name="Lindquist E."/>
            <person name="Daum C."/>
            <person name="Ramamoorthy G.K."/>
            <person name="Gryganskyi A."/>
            <person name="Culley D."/>
            <person name="Magnuson J.K."/>
            <person name="James T.Y."/>
            <person name="O'Malley M.A."/>
            <person name="Stajich J.E."/>
            <person name="Spatafora J.W."/>
            <person name="Visel A."/>
            <person name="Grigoriev I.V."/>
        </authorList>
    </citation>
    <scope>NUCLEOTIDE SEQUENCE [LARGE SCALE GENOMIC DNA]</scope>
    <source>
        <strain evidence="2 3">CBS 129021</strain>
    </source>
</reference>
<dbReference type="AlphaFoldDB" id="A0A1Y2DIG2"/>
<feature type="compositionally biased region" description="Basic and acidic residues" evidence="1">
    <location>
        <begin position="58"/>
        <end position="69"/>
    </location>
</feature>
<dbReference type="EMBL" id="MCFJ01000015">
    <property type="protein sequence ID" value="ORY58924.1"/>
    <property type="molecule type" value="Genomic_DNA"/>
</dbReference>
<feature type="compositionally biased region" description="Basic and acidic residues" evidence="1">
    <location>
        <begin position="211"/>
        <end position="221"/>
    </location>
</feature>
<proteinExistence type="predicted"/>
<name>A0A1Y2DIG2_9PEZI</name>
<sequence length="287" mass="32451">MSQINFGDPLPGASSANPNPRAILLQIQQQQEQILQVLEDHTRRLEELNQVIHARRWERQQGAHSKTNERSQLPPPPTPQPVQHAQHVQQVQHTQLVQQYDDRTLQPLSNGLDTLQQAASTTDHDMTSSQAPEDPDISVMLYKERPPVPSGTRFPSYQALLDGVKAHEQRLGYATVIAHSDLKPKKGKARVYFGCVHSGKSRKGYKPKIGERAEQHATENSKKRHYKDRASKKTNCPFKFSAVALGPPSGGVKENRVWLNCPWEVNWDESKDMDCAKHNHLNPDHES</sequence>